<keyword evidence="7" id="KW-1185">Reference proteome</keyword>
<dbReference type="Pfam" id="PF07715">
    <property type="entry name" value="Plug"/>
    <property type="match status" value="1"/>
</dbReference>
<evidence type="ECO:0000259" key="5">
    <source>
        <dbReference type="Pfam" id="PF07715"/>
    </source>
</evidence>
<dbReference type="InterPro" id="IPR039426">
    <property type="entry name" value="TonB-dep_rcpt-like"/>
</dbReference>
<keyword evidence="6" id="KW-0675">Receptor</keyword>
<sequence>MENLLSNARASRSRRRLLRGTALLIATAMPAAAAIAQQGAQAAPGAPGATTALDEIVVTGTSIRGVAPTGSNLISVGRDTITKTAPANASDIMSQVPQLGSFNTPSETSTPNRFRTPGFQPNIHNLGIYATLTLFNGHRFAAVGGEAVLPDPSIIPVNAIERVEVVADGASGVYGSDAVAGVVNFIYRRNVNGFEASGTWGFSPDNAYEQRSASALWGKTWSGGGVMVAYQYSDRDSPLQGDIDYLRLDQRFRGGRDLRTTVCSQPNVRIGSVTYAYPSFSTTANRCENALERTLVPISHRHAVLVTAHQEIGDRVELWTELNYSNYKTHGISAPRAISVTVPSTNPYFVLPPGVSASSVLVTRDGRGLFPNPVSRQSSEVMGITAGADIDLGGDWALNIMGHVSKTNDFNDDPEIDTGVAAALARGTTRTTAFNPFGQAADNDPGVLAQINNGYQQANFASQYLRELQAKADGTLFTMPGGPVKIAIGSSFRQEQAVQLQVAGPKGANEIVARDDDISRTVIAGFAEVHVPFFGPDNARPGLQRLELAVSGRYDYYDKLGGRFNPKFGLVWDPFEMLTLRGSYGTSFVAPNLGKITATFGGPQEAQTISGLGVFNTYNMAGGNPNLEPERAKTWSVGGDLKPARNLRLNATYFNVRYSNLIYQPSTTDLFFNPAFASMVIANPTAQQIADTIKAAPPVRPVPPTIDYIYFTYGVNLGVRKVAGLDLAVNYALPATGFGDFLFGLNATRFLTFKQEIVPGSGYTSLLDTNDAIKWRGRANLGWNLDPVSLTLFANYTGRYYNRTLTPNQHVKAWTTFDLVGSYKIPVLEETTLQVRISNLFDRKAPFYNAGNGYDARAANPFGRLVEATVRVRF</sequence>
<feature type="chain" id="PRO_5046898290" evidence="3">
    <location>
        <begin position="34"/>
        <end position="874"/>
    </location>
</feature>
<evidence type="ECO:0000256" key="3">
    <source>
        <dbReference type="SAM" id="SignalP"/>
    </source>
</evidence>
<evidence type="ECO:0000259" key="4">
    <source>
        <dbReference type="Pfam" id="PF00593"/>
    </source>
</evidence>
<dbReference type="PANTHER" id="PTHR47234:SF2">
    <property type="entry name" value="TONB-DEPENDENT RECEPTOR"/>
    <property type="match status" value="1"/>
</dbReference>
<feature type="domain" description="TonB-dependent receptor-like beta-barrel" evidence="4">
    <location>
        <begin position="441"/>
        <end position="840"/>
    </location>
</feature>
<protein>
    <submittedName>
        <fullName evidence="6">TonB-dependent receptor</fullName>
    </submittedName>
</protein>
<dbReference type="InterPro" id="IPR006311">
    <property type="entry name" value="TAT_signal"/>
</dbReference>
<dbReference type="RefSeq" id="WP_216322062.1">
    <property type="nucleotide sequence ID" value="NZ_JAHKRT010000003.1"/>
</dbReference>
<keyword evidence="1" id="KW-0998">Cell outer membrane</keyword>
<organism evidence="6 7">
    <name type="scientific">Sphingomonas quercus</name>
    <dbReference type="NCBI Taxonomy" id="2842451"/>
    <lineage>
        <taxon>Bacteria</taxon>
        <taxon>Pseudomonadati</taxon>
        <taxon>Pseudomonadota</taxon>
        <taxon>Alphaproteobacteria</taxon>
        <taxon>Sphingomonadales</taxon>
        <taxon>Sphingomonadaceae</taxon>
        <taxon>Sphingomonas</taxon>
    </lineage>
</organism>
<comment type="subcellular location">
    <subcellularLocation>
        <location evidence="1">Cell outer membrane</location>
        <topology evidence="1">Multi-pass membrane protein</topology>
    </subcellularLocation>
</comment>
<gene>
    <name evidence="6" type="ORF">KOF26_06460</name>
</gene>
<dbReference type="PROSITE" id="PS52016">
    <property type="entry name" value="TONB_DEPENDENT_REC_3"/>
    <property type="match status" value="1"/>
</dbReference>
<evidence type="ECO:0000313" key="6">
    <source>
        <dbReference type="EMBL" id="MBU3077506.1"/>
    </source>
</evidence>
<dbReference type="EMBL" id="JAHKRT010000003">
    <property type="protein sequence ID" value="MBU3077506.1"/>
    <property type="molecule type" value="Genomic_DNA"/>
</dbReference>
<comment type="similarity">
    <text evidence="1 2">Belongs to the TonB-dependent receptor family.</text>
</comment>
<reference evidence="6 7" key="1">
    <citation type="submission" date="2021-06" db="EMBL/GenBank/DDBJ databases">
        <title>Sphingomonas sp. XMGL2, whole genome shotgun sequencing project.</title>
        <authorList>
            <person name="Zhao G."/>
            <person name="Shen L."/>
        </authorList>
    </citation>
    <scope>NUCLEOTIDE SEQUENCE [LARGE SCALE GENOMIC DNA]</scope>
    <source>
        <strain evidence="6 7">XMGL2</strain>
    </source>
</reference>
<dbReference type="InterPro" id="IPR000531">
    <property type="entry name" value="Beta-barrel_TonB"/>
</dbReference>
<evidence type="ECO:0000313" key="7">
    <source>
        <dbReference type="Proteomes" id="UP000776276"/>
    </source>
</evidence>
<comment type="caution">
    <text evidence="6">The sequence shown here is derived from an EMBL/GenBank/DDBJ whole genome shotgun (WGS) entry which is preliminary data.</text>
</comment>
<keyword evidence="2" id="KW-0798">TonB box</keyword>
<keyword evidence="3" id="KW-0732">Signal</keyword>
<evidence type="ECO:0000256" key="1">
    <source>
        <dbReference type="PROSITE-ProRule" id="PRU01360"/>
    </source>
</evidence>
<dbReference type="Proteomes" id="UP000776276">
    <property type="component" value="Unassembled WGS sequence"/>
</dbReference>
<name>A0ABS6BGT4_9SPHN</name>
<dbReference type="PROSITE" id="PS51318">
    <property type="entry name" value="TAT"/>
    <property type="match status" value="1"/>
</dbReference>
<proteinExistence type="inferred from homology"/>
<keyword evidence="1" id="KW-1134">Transmembrane beta strand</keyword>
<keyword evidence="1" id="KW-0812">Transmembrane</keyword>
<dbReference type="InterPro" id="IPR012910">
    <property type="entry name" value="Plug_dom"/>
</dbReference>
<accession>A0ABS6BGT4</accession>
<keyword evidence="1" id="KW-0813">Transport</keyword>
<keyword evidence="1 2" id="KW-0472">Membrane</keyword>
<dbReference type="Pfam" id="PF00593">
    <property type="entry name" value="TonB_dep_Rec_b-barrel"/>
    <property type="match status" value="1"/>
</dbReference>
<feature type="domain" description="TonB-dependent receptor plug" evidence="5">
    <location>
        <begin position="72"/>
        <end position="182"/>
    </location>
</feature>
<feature type="signal peptide" evidence="3">
    <location>
        <begin position="1"/>
        <end position="33"/>
    </location>
</feature>
<evidence type="ECO:0000256" key="2">
    <source>
        <dbReference type="RuleBase" id="RU003357"/>
    </source>
</evidence>
<dbReference type="PANTHER" id="PTHR47234">
    <property type="match status" value="1"/>
</dbReference>